<sequence length="153" mass="17450">MERLLSGFLIDTSAYSYSSPPFVVAIFTTLGHPRLKKPRAFLPDPNDAFVTYQERTDRIINAFWNITCRGGFNLMPPPSRHYVRLRDTWTMTKASFTCNRTAVNKKARLELGPGLAPFLWLHLPGVMFFNLRRESCDGCAYSAPMCKDFQSSC</sequence>
<dbReference type="EMBL" id="KZ293481">
    <property type="protein sequence ID" value="PBK60901.1"/>
    <property type="molecule type" value="Genomic_DNA"/>
</dbReference>
<accession>A0A2H3AQ16</accession>
<proteinExistence type="predicted"/>
<evidence type="ECO:0000313" key="1">
    <source>
        <dbReference type="EMBL" id="PBK60901.1"/>
    </source>
</evidence>
<dbReference type="AlphaFoldDB" id="A0A2H3AQ16"/>
<name>A0A2H3AQ16_9AGAR</name>
<keyword evidence="2" id="KW-1185">Reference proteome</keyword>
<protein>
    <submittedName>
        <fullName evidence="1">Uncharacterized protein</fullName>
    </submittedName>
</protein>
<reference evidence="2" key="1">
    <citation type="journal article" date="2017" name="Nat. Ecol. Evol.">
        <title>Genome expansion and lineage-specific genetic innovations in the forest pathogenic fungi Armillaria.</title>
        <authorList>
            <person name="Sipos G."/>
            <person name="Prasanna A.N."/>
            <person name="Walter M.C."/>
            <person name="O'Connor E."/>
            <person name="Balint B."/>
            <person name="Krizsan K."/>
            <person name="Kiss B."/>
            <person name="Hess J."/>
            <person name="Varga T."/>
            <person name="Slot J."/>
            <person name="Riley R."/>
            <person name="Boka B."/>
            <person name="Rigling D."/>
            <person name="Barry K."/>
            <person name="Lee J."/>
            <person name="Mihaltcheva S."/>
            <person name="LaButti K."/>
            <person name="Lipzen A."/>
            <person name="Waldron R."/>
            <person name="Moloney N.M."/>
            <person name="Sperisen C."/>
            <person name="Kredics L."/>
            <person name="Vagvoelgyi C."/>
            <person name="Patrignani A."/>
            <person name="Fitzpatrick D."/>
            <person name="Nagy I."/>
            <person name="Doyle S."/>
            <person name="Anderson J.B."/>
            <person name="Grigoriev I.V."/>
            <person name="Gueldener U."/>
            <person name="Muensterkoetter M."/>
            <person name="Nagy L.G."/>
        </authorList>
    </citation>
    <scope>NUCLEOTIDE SEQUENCE [LARGE SCALE GENOMIC DNA]</scope>
    <source>
        <strain evidence="2">28-4</strain>
    </source>
</reference>
<gene>
    <name evidence="1" type="ORF">ARMSODRAFT_681321</name>
</gene>
<evidence type="ECO:0000313" key="2">
    <source>
        <dbReference type="Proteomes" id="UP000218334"/>
    </source>
</evidence>
<organism evidence="1 2">
    <name type="scientific">Armillaria solidipes</name>
    <dbReference type="NCBI Taxonomy" id="1076256"/>
    <lineage>
        <taxon>Eukaryota</taxon>
        <taxon>Fungi</taxon>
        <taxon>Dikarya</taxon>
        <taxon>Basidiomycota</taxon>
        <taxon>Agaricomycotina</taxon>
        <taxon>Agaricomycetes</taxon>
        <taxon>Agaricomycetidae</taxon>
        <taxon>Agaricales</taxon>
        <taxon>Marasmiineae</taxon>
        <taxon>Physalacriaceae</taxon>
        <taxon>Armillaria</taxon>
    </lineage>
</organism>
<dbReference type="Proteomes" id="UP000218334">
    <property type="component" value="Unassembled WGS sequence"/>
</dbReference>